<protein>
    <recommendedName>
        <fullName evidence="2">PA14 domain-containing protein</fullName>
    </recommendedName>
</protein>
<proteinExistence type="predicted"/>
<dbReference type="OrthoDB" id="6812054at2"/>
<keyword evidence="1" id="KW-1133">Transmembrane helix</keyword>
<sequence length="434" mass="47918">MRVRHSDGYIEDSLWSHSKAFRVLVYVTACLGVLIAIGFFIVIKNQRAMNASQTSSAQVSLPLNSGGATSASLNSTPVTPLPKADQPPSINDLPLAKNTWRSTLNPAKQIPSTGFDAYYVNTNNPAVVVHKENVPNIEIDYSYSDFHNIPSESFGAYWIGRIKVPEDGMYELYKRISWANARVMIDGRILTESKDSLKEAPIFLKKGEYVLEVEFANEWHSTNFILALMPVVRTYNSSNIGKALSELNLPAHVSLYSASTHKTTNKDGTFNVHLDTAGEPMVLYLHSDRTVHWQVYGQTIPRAIVYTGDTSTVSSVGSPPIFKMEDVLIGHEFFSNVNNKPECECQSGNFRCKGGFGDANTDKTLENIKNIMGLNLSGGSGVHSATHLVVPETYVNQQFILDAYARSQEVEHLRRACTLAGSNANNVSHPPSHY</sequence>
<dbReference type="RefSeq" id="WP_065256728.1">
    <property type="nucleotide sequence ID" value="NZ_JARDJM010000060.1"/>
</dbReference>
<dbReference type="InterPro" id="IPR037524">
    <property type="entry name" value="PA14/GLEYA"/>
</dbReference>
<gene>
    <name evidence="3" type="ORF">A9309_10760</name>
</gene>
<dbReference type="SUPFAM" id="SSF56988">
    <property type="entry name" value="Anthrax protective antigen"/>
    <property type="match status" value="1"/>
</dbReference>
<comment type="caution">
    <text evidence="3">The sequence shown here is derived from an EMBL/GenBank/DDBJ whole genome shotgun (WGS) entry which is preliminary data.</text>
</comment>
<dbReference type="PROSITE" id="PS51820">
    <property type="entry name" value="PA14"/>
    <property type="match status" value="1"/>
</dbReference>
<dbReference type="Gene3D" id="3.90.182.10">
    <property type="entry name" value="Toxin - Anthrax Protective Antigen,domain 1"/>
    <property type="match status" value="1"/>
</dbReference>
<reference evidence="3 4" key="1">
    <citation type="submission" date="2016-06" db="EMBL/GenBank/DDBJ databases">
        <title>Draft genome of Moraxella lacunata CCUG 57757A.</title>
        <authorList>
            <person name="Salva-Serra F."/>
            <person name="Engstrom-Jakobsson H."/>
            <person name="Thorell K."/>
            <person name="Gonzales-Siles L."/>
            <person name="Karlsson R."/>
            <person name="Boulund F."/>
            <person name="Engstrand L."/>
            <person name="Kristiansson E."/>
            <person name="Moore E."/>
        </authorList>
    </citation>
    <scope>NUCLEOTIDE SEQUENCE [LARGE SCALE GENOMIC DNA]</scope>
    <source>
        <strain evidence="3 4">CCUG 57757A</strain>
    </source>
</reference>
<keyword evidence="1" id="KW-0472">Membrane</keyword>
<dbReference type="EMBL" id="LZMS01000100">
    <property type="protein sequence ID" value="OBX59819.1"/>
    <property type="molecule type" value="Genomic_DNA"/>
</dbReference>
<accession>A0A1B8PVV0</accession>
<evidence type="ECO:0000313" key="3">
    <source>
        <dbReference type="EMBL" id="OBX59819.1"/>
    </source>
</evidence>
<name>A0A1B8PVV0_MORLA</name>
<evidence type="ECO:0000259" key="2">
    <source>
        <dbReference type="PROSITE" id="PS51820"/>
    </source>
</evidence>
<dbReference type="AlphaFoldDB" id="A0A1B8PVV0"/>
<feature type="domain" description="PA14" evidence="2">
    <location>
        <begin position="110"/>
        <end position="242"/>
    </location>
</feature>
<evidence type="ECO:0000313" key="4">
    <source>
        <dbReference type="Proteomes" id="UP000092607"/>
    </source>
</evidence>
<organism evidence="3 4">
    <name type="scientific">Moraxella lacunata</name>
    <dbReference type="NCBI Taxonomy" id="477"/>
    <lineage>
        <taxon>Bacteria</taxon>
        <taxon>Pseudomonadati</taxon>
        <taxon>Pseudomonadota</taxon>
        <taxon>Gammaproteobacteria</taxon>
        <taxon>Moraxellales</taxon>
        <taxon>Moraxellaceae</taxon>
        <taxon>Moraxella</taxon>
    </lineage>
</organism>
<keyword evidence="1" id="KW-0812">Transmembrane</keyword>
<evidence type="ECO:0000256" key="1">
    <source>
        <dbReference type="SAM" id="Phobius"/>
    </source>
</evidence>
<feature type="transmembrane region" description="Helical" evidence="1">
    <location>
        <begin position="20"/>
        <end position="43"/>
    </location>
</feature>
<dbReference type="Proteomes" id="UP000092607">
    <property type="component" value="Unassembled WGS sequence"/>
</dbReference>